<feature type="compositionally biased region" description="Acidic residues" evidence="1">
    <location>
        <begin position="90"/>
        <end position="104"/>
    </location>
</feature>
<feature type="region of interest" description="Disordered" evidence="1">
    <location>
        <begin position="61"/>
        <end position="104"/>
    </location>
</feature>
<organism evidence="2 3">
    <name type="scientific">Vespula pensylvanica</name>
    <name type="common">Western yellow jacket</name>
    <name type="synonym">Wasp</name>
    <dbReference type="NCBI Taxonomy" id="30213"/>
    <lineage>
        <taxon>Eukaryota</taxon>
        <taxon>Metazoa</taxon>
        <taxon>Ecdysozoa</taxon>
        <taxon>Arthropoda</taxon>
        <taxon>Hexapoda</taxon>
        <taxon>Insecta</taxon>
        <taxon>Pterygota</taxon>
        <taxon>Neoptera</taxon>
        <taxon>Endopterygota</taxon>
        <taxon>Hymenoptera</taxon>
        <taxon>Apocrita</taxon>
        <taxon>Aculeata</taxon>
        <taxon>Vespoidea</taxon>
        <taxon>Vespidae</taxon>
        <taxon>Vespinae</taxon>
        <taxon>Vespula</taxon>
    </lineage>
</organism>
<evidence type="ECO:0000313" key="2">
    <source>
        <dbReference type="EMBL" id="KAF7434510.1"/>
    </source>
</evidence>
<evidence type="ECO:0000256" key="1">
    <source>
        <dbReference type="SAM" id="MobiDB-lite"/>
    </source>
</evidence>
<feature type="compositionally biased region" description="Basic and acidic residues" evidence="1">
    <location>
        <begin position="64"/>
        <end position="77"/>
    </location>
</feature>
<name>A0A834UEK9_VESPE</name>
<dbReference type="Proteomes" id="UP000600918">
    <property type="component" value="Unassembled WGS sequence"/>
</dbReference>
<accession>A0A834UEK9</accession>
<proteinExistence type="predicted"/>
<keyword evidence="3" id="KW-1185">Reference proteome</keyword>
<reference evidence="2" key="1">
    <citation type="journal article" date="2020" name="G3 (Bethesda)">
        <title>High-Quality Assemblies for Three Invasive Social Wasps from the &lt;i&gt;Vespula&lt;/i&gt; Genus.</title>
        <authorList>
            <person name="Harrop T.W.R."/>
            <person name="Guhlin J."/>
            <person name="McLaughlin G.M."/>
            <person name="Permina E."/>
            <person name="Stockwell P."/>
            <person name="Gilligan J."/>
            <person name="Le Lec M.F."/>
            <person name="Gruber M.A.M."/>
            <person name="Quinn O."/>
            <person name="Lovegrove M."/>
            <person name="Duncan E.J."/>
            <person name="Remnant E.J."/>
            <person name="Van Eeckhoven J."/>
            <person name="Graham B."/>
            <person name="Knapp R.A."/>
            <person name="Langford K.W."/>
            <person name="Kronenberg Z."/>
            <person name="Press M.O."/>
            <person name="Eacker S.M."/>
            <person name="Wilson-Rankin E.E."/>
            <person name="Purcell J."/>
            <person name="Lester P.J."/>
            <person name="Dearden P.K."/>
        </authorList>
    </citation>
    <scope>NUCLEOTIDE SEQUENCE</scope>
    <source>
        <strain evidence="2">Volc-1</strain>
    </source>
</reference>
<protein>
    <submittedName>
        <fullName evidence="2">Uncharacterized protein</fullName>
    </submittedName>
</protein>
<sequence>MLMLSKKSNRSLDLSTFVPLLRLLLSHNVDILPWRSPSCILPFPDGVRFLEDAFRGPRINVAKESTRRASGKGHERLQGASPRNAVVRNEDEDEPEEERREEEE</sequence>
<dbReference type="AlphaFoldDB" id="A0A834UEK9"/>
<gene>
    <name evidence="2" type="ORF">H0235_002701</name>
</gene>
<comment type="caution">
    <text evidence="2">The sequence shown here is derived from an EMBL/GenBank/DDBJ whole genome shotgun (WGS) entry which is preliminary data.</text>
</comment>
<dbReference type="EMBL" id="JACSDY010000002">
    <property type="protein sequence ID" value="KAF7434510.1"/>
    <property type="molecule type" value="Genomic_DNA"/>
</dbReference>
<evidence type="ECO:0000313" key="3">
    <source>
        <dbReference type="Proteomes" id="UP000600918"/>
    </source>
</evidence>